<dbReference type="PANTHER" id="PTHR46847:SF1">
    <property type="entry name" value="D-ALLOSE-BINDING PERIPLASMIC PROTEIN-RELATED"/>
    <property type="match status" value="1"/>
</dbReference>
<dbReference type="PROSITE" id="PS51257">
    <property type="entry name" value="PROKAR_LIPOPROTEIN"/>
    <property type="match status" value="1"/>
</dbReference>
<evidence type="ECO:0000256" key="2">
    <source>
        <dbReference type="ARBA" id="ARBA00007639"/>
    </source>
</evidence>
<comment type="subcellular location">
    <subcellularLocation>
        <location evidence="1">Cell envelope</location>
    </subcellularLocation>
</comment>
<evidence type="ECO:0000256" key="1">
    <source>
        <dbReference type="ARBA" id="ARBA00004196"/>
    </source>
</evidence>
<dbReference type="SUPFAM" id="SSF53822">
    <property type="entry name" value="Periplasmic binding protein-like I"/>
    <property type="match status" value="1"/>
</dbReference>
<dbReference type="Pfam" id="PF13407">
    <property type="entry name" value="Peripla_BP_4"/>
    <property type="match status" value="1"/>
</dbReference>
<feature type="chain" id="PRO_5046983499" evidence="4">
    <location>
        <begin position="24"/>
        <end position="335"/>
    </location>
</feature>
<feature type="domain" description="Periplasmic binding protein" evidence="5">
    <location>
        <begin position="52"/>
        <end position="307"/>
    </location>
</feature>
<evidence type="ECO:0000256" key="4">
    <source>
        <dbReference type="SAM" id="SignalP"/>
    </source>
</evidence>
<comment type="caution">
    <text evidence="6">The sequence shown here is derived from an EMBL/GenBank/DDBJ whole genome shotgun (WGS) entry which is preliminary data.</text>
</comment>
<organism evidence="6 7">
    <name type="scientific">Paenibacillus violae</name>
    <dbReference type="NCBI Taxonomy" id="3077234"/>
    <lineage>
        <taxon>Bacteria</taxon>
        <taxon>Bacillati</taxon>
        <taxon>Bacillota</taxon>
        <taxon>Bacilli</taxon>
        <taxon>Bacillales</taxon>
        <taxon>Paenibacillaceae</taxon>
        <taxon>Paenibacillus</taxon>
    </lineage>
</organism>
<accession>A0ABU3RDY4</accession>
<dbReference type="RefSeq" id="WP_315952595.1">
    <property type="nucleotide sequence ID" value="NZ_JAWCUD010000004.1"/>
</dbReference>
<keyword evidence="3 4" id="KW-0732">Signal</keyword>
<comment type="similarity">
    <text evidence="2">Belongs to the bacterial solute-binding protein 2 family.</text>
</comment>
<gene>
    <name evidence="6" type="ORF">RQP52_15250</name>
</gene>
<dbReference type="Proteomes" id="UP001260980">
    <property type="component" value="Unassembled WGS sequence"/>
</dbReference>
<evidence type="ECO:0000259" key="5">
    <source>
        <dbReference type="Pfam" id="PF13407"/>
    </source>
</evidence>
<dbReference type="CDD" id="cd20005">
    <property type="entry name" value="PBP1_ABC_sugar_binding-like"/>
    <property type="match status" value="1"/>
</dbReference>
<sequence>MKNKMSKIVMATVALTLSASLLAACGSSPTSSTTTTSSAKPASSNASKPYIPVISKGFQHQFWQAVKQGAEKAAKEFDVNITFEGPETEAQVDKQIEMLQAALDKKPTAIAFAALDSKASVSLLQKAKSANIPVIGFDSGVDSDIPVTTAATDNKKAAALAADKMAEKIGDAGEVALVVHDQTSRTGVDRRDGFVDQMKAKHPNIKIVDIQYGGGDQLKSTDLAKAIIQGHPNLKGIFGANEGSAIGVVNAVTELKNDKLVIIGYDSGKAQIDAIKSGKMAGAITQDPIGIGYWSVKAAVMASKGEKVEKSIDTGFHWYDKTNMDSAEIKALLYN</sequence>
<feature type="signal peptide" evidence="4">
    <location>
        <begin position="1"/>
        <end position="23"/>
    </location>
</feature>
<evidence type="ECO:0000313" key="7">
    <source>
        <dbReference type="Proteomes" id="UP001260980"/>
    </source>
</evidence>
<reference evidence="6 7" key="1">
    <citation type="submission" date="2023-10" db="EMBL/GenBank/DDBJ databases">
        <title>Paenibacillus strain PFR10 Genome sequencing and assembly.</title>
        <authorList>
            <person name="Kim I."/>
        </authorList>
    </citation>
    <scope>NUCLEOTIDE SEQUENCE [LARGE SCALE GENOMIC DNA]</scope>
    <source>
        <strain evidence="6 7">PFR10</strain>
    </source>
</reference>
<proteinExistence type="inferred from homology"/>
<keyword evidence="7" id="KW-1185">Reference proteome</keyword>
<dbReference type="InterPro" id="IPR025997">
    <property type="entry name" value="SBP_2_dom"/>
</dbReference>
<dbReference type="Gene3D" id="3.40.50.2300">
    <property type="match status" value="2"/>
</dbReference>
<evidence type="ECO:0000256" key="3">
    <source>
        <dbReference type="ARBA" id="ARBA00022729"/>
    </source>
</evidence>
<protein>
    <submittedName>
        <fullName evidence="6">ABC transporter substrate-binding protein</fullName>
    </submittedName>
</protein>
<dbReference type="EMBL" id="JAWCUD010000004">
    <property type="protein sequence ID" value="MDU0202460.1"/>
    <property type="molecule type" value="Genomic_DNA"/>
</dbReference>
<name>A0ABU3RDY4_9BACL</name>
<evidence type="ECO:0000313" key="6">
    <source>
        <dbReference type="EMBL" id="MDU0202460.1"/>
    </source>
</evidence>
<dbReference type="PANTHER" id="PTHR46847">
    <property type="entry name" value="D-ALLOSE-BINDING PERIPLASMIC PROTEIN-RELATED"/>
    <property type="match status" value="1"/>
</dbReference>
<dbReference type="InterPro" id="IPR028082">
    <property type="entry name" value="Peripla_BP_I"/>
</dbReference>